<proteinExistence type="predicted"/>
<evidence type="ECO:0000313" key="3">
    <source>
        <dbReference type="Proteomes" id="UP000316167"/>
    </source>
</evidence>
<dbReference type="OrthoDB" id="981386at2"/>
<organism evidence="2 3">
    <name type="scientific">Lacibacter cauensis</name>
    <dbReference type="NCBI Taxonomy" id="510947"/>
    <lineage>
        <taxon>Bacteria</taxon>
        <taxon>Pseudomonadati</taxon>
        <taxon>Bacteroidota</taxon>
        <taxon>Chitinophagia</taxon>
        <taxon>Chitinophagales</taxon>
        <taxon>Chitinophagaceae</taxon>
        <taxon>Lacibacter</taxon>
    </lineage>
</organism>
<accession>A0A562SHW8</accession>
<reference evidence="2 3" key="1">
    <citation type="journal article" date="2015" name="Stand. Genomic Sci.">
        <title>Genomic Encyclopedia of Bacterial and Archaeal Type Strains, Phase III: the genomes of soil and plant-associated and newly described type strains.</title>
        <authorList>
            <person name="Whitman W.B."/>
            <person name="Woyke T."/>
            <person name="Klenk H.P."/>
            <person name="Zhou Y."/>
            <person name="Lilburn T.G."/>
            <person name="Beck B.J."/>
            <person name="De Vos P."/>
            <person name="Vandamme P."/>
            <person name="Eisen J.A."/>
            <person name="Garrity G."/>
            <person name="Hugenholtz P."/>
            <person name="Kyrpides N.C."/>
        </authorList>
    </citation>
    <scope>NUCLEOTIDE SEQUENCE [LARGE SCALE GENOMIC DNA]</scope>
    <source>
        <strain evidence="2 3">CGMCC 1.7271</strain>
    </source>
</reference>
<evidence type="ECO:0000256" key="1">
    <source>
        <dbReference type="SAM" id="SignalP"/>
    </source>
</evidence>
<dbReference type="EMBL" id="VLLE01000005">
    <property type="protein sequence ID" value="TWI80643.1"/>
    <property type="molecule type" value="Genomic_DNA"/>
</dbReference>
<evidence type="ECO:0008006" key="4">
    <source>
        <dbReference type="Google" id="ProtNLM"/>
    </source>
</evidence>
<keyword evidence="1" id="KW-0732">Signal</keyword>
<keyword evidence="3" id="KW-1185">Reference proteome</keyword>
<gene>
    <name evidence="2" type="ORF">IQ13_3322</name>
</gene>
<protein>
    <recommendedName>
        <fullName evidence="4">Lipocalin-like protein</fullName>
    </recommendedName>
</protein>
<comment type="caution">
    <text evidence="2">The sequence shown here is derived from an EMBL/GenBank/DDBJ whole genome shotgun (WGS) entry which is preliminary data.</text>
</comment>
<dbReference type="PROSITE" id="PS51257">
    <property type="entry name" value="PROKAR_LIPOPROTEIN"/>
    <property type="match status" value="1"/>
</dbReference>
<sequence length="164" mass="19244">MRKLIYASGLFCMLLLLTACPYSSEFALQEPNETVKKEYLGTWLQEGESENPSYWVISKLTDKTYTFEEHAYNDNEKGYTVKKYAGHFTKLGTVNFLNLKEESDVKYSFFKVELSADKKQMVIYEVTDNIDETFSNAADLKAFFDKHKDVSFFYNKDEKKYKKK</sequence>
<feature type="chain" id="PRO_5022198024" description="Lipocalin-like protein" evidence="1">
    <location>
        <begin position="20"/>
        <end position="164"/>
    </location>
</feature>
<name>A0A562SHW8_9BACT</name>
<dbReference type="RefSeq" id="WP_144887700.1">
    <property type="nucleotide sequence ID" value="NZ_VLLE01000005.1"/>
</dbReference>
<evidence type="ECO:0000313" key="2">
    <source>
        <dbReference type="EMBL" id="TWI80643.1"/>
    </source>
</evidence>
<dbReference type="AlphaFoldDB" id="A0A562SHW8"/>
<feature type="signal peptide" evidence="1">
    <location>
        <begin position="1"/>
        <end position="19"/>
    </location>
</feature>
<dbReference type="Proteomes" id="UP000316167">
    <property type="component" value="Unassembled WGS sequence"/>
</dbReference>